<dbReference type="Proteomes" id="UP000283509">
    <property type="component" value="Unassembled WGS sequence"/>
</dbReference>
<evidence type="ECO:0000256" key="1">
    <source>
        <dbReference type="PROSITE-ProRule" id="PRU00339"/>
    </source>
</evidence>
<feature type="compositionally biased region" description="Basic and acidic residues" evidence="2">
    <location>
        <begin position="185"/>
        <end position="201"/>
    </location>
</feature>
<accession>A0A423SN19</accession>
<evidence type="ECO:0000313" key="4">
    <source>
        <dbReference type="Proteomes" id="UP000283509"/>
    </source>
</evidence>
<feature type="region of interest" description="Disordered" evidence="2">
    <location>
        <begin position="185"/>
        <end position="215"/>
    </location>
</feature>
<gene>
    <name evidence="3" type="ORF">C7M84_016482</name>
</gene>
<evidence type="ECO:0000256" key="2">
    <source>
        <dbReference type="SAM" id="MobiDB-lite"/>
    </source>
</evidence>
<protein>
    <submittedName>
        <fullName evidence="3">JHE-like carboxylesterase 1</fullName>
    </submittedName>
</protein>
<evidence type="ECO:0000313" key="3">
    <source>
        <dbReference type="EMBL" id="ROT65534.1"/>
    </source>
</evidence>
<keyword evidence="4" id="KW-1185">Reference proteome</keyword>
<feature type="compositionally biased region" description="Acidic residues" evidence="2">
    <location>
        <begin position="95"/>
        <end position="113"/>
    </location>
</feature>
<dbReference type="InterPro" id="IPR019734">
    <property type="entry name" value="TPR_rpt"/>
</dbReference>
<sequence length="350" mass="39212">MLLEQRQCVTDFCLDRKPTPDDSLGFEWDPVTDASLVHLSLSPSPEMRKDNRTQLRSFWQSLPTRQNQILFPEEVGFFVKEAAEDDAQDALPSTETEDTESGPDVEDQKDDDLTEELVNKILSESLGAEMTRGADAKTEIGEGSAAKIVVDVGQAEKDNGMKNIGNKDKISDPRVKGSIEEELYKGNNKESNTDDTKHSLNKDITSPSDNVKDLDEEEDYSKDLYKKDDIKAALRKKYYHSILKNSALRTVTDTQTEHTGLDAQTDQTDHKDTNIPGDNKSTNTQTGHVGTSMEDGSTQERAPDSDFFIVKKMIDYGDMYQILKDNEEAIRQYNAAVRLTPSMCTFGEDC</sequence>
<dbReference type="AlphaFoldDB" id="A0A423SN19"/>
<feature type="compositionally biased region" description="Polar residues" evidence="2">
    <location>
        <begin position="279"/>
        <end position="300"/>
    </location>
</feature>
<feature type="region of interest" description="Disordered" evidence="2">
    <location>
        <begin position="253"/>
        <end position="301"/>
    </location>
</feature>
<comment type="caution">
    <text evidence="3">The sequence shown here is derived from an EMBL/GenBank/DDBJ whole genome shotgun (WGS) entry which is preliminary data.</text>
</comment>
<dbReference type="EMBL" id="QCYY01003076">
    <property type="protein sequence ID" value="ROT65534.1"/>
    <property type="molecule type" value="Genomic_DNA"/>
</dbReference>
<name>A0A423SN19_PENVA</name>
<feature type="repeat" description="TPR" evidence="1">
    <location>
        <begin position="310"/>
        <end position="343"/>
    </location>
</feature>
<keyword evidence="1" id="KW-0802">TPR repeat</keyword>
<reference evidence="3 4" key="2">
    <citation type="submission" date="2019-01" db="EMBL/GenBank/DDBJ databases">
        <title>The decoding of complex shrimp genome reveals the adaptation for benthos swimmer, frequently molting mechanism and breeding impact on genome.</title>
        <authorList>
            <person name="Sun Y."/>
            <person name="Gao Y."/>
            <person name="Yu Y."/>
        </authorList>
    </citation>
    <scope>NUCLEOTIDE SEQUENCE [LARGE SCALE GENOMIC DNA]</scope>
    <source>
        <tissue evidence="3">Muscle</tissue>
    </source>
</reference>
<proteinExistence type="predicted"/>
<organism evidence="3 4">
    <name type="scientific">Penaeus vannamei</name>
    <name type="common">Whiteleg shrimp</name>
    <name type="synonym">Litopenaeus vannamei</name>
    <dbReference type="NCBI Taxonomy" id="6689"/>
    <lineage>
        <taxon>Eukaryota</taxon>
        <taxon>Metazoa</taxon>
        <taxon>Ecdysozoa</taxon>
        <taxon>Arthropoda</taxon>
        <taxon>Crustacea</taxon>
        <taxon>Multicrustacea</taxon>
        <taxon>Malacostraca</taxon>
        <taxon>Eumalacostraca</taxon>
        <taxon>Eucarida</taxon>
        <taxon>Decapoda</taxon>
        <taxon>Dendrobranchiata</taxon>
        <taxon>Penaeoidea</taxon>
        <taxon>Penaeidae</taxon>
        <taxon>Penaeus</taxon>
    </lineage>
</organism>
<feature type="region of interest" description="Disordered" evidence="2">
    <location>
        <begin position="86"/>
        <end position="113"/>
    </location>
</feature>
<dbReference type="PROSITE" id="PS50005">
    <property type="entry name" value="TPR"/>
    <property type="match status" value="1"/>
</dbReference>
<reference evidence="3 4" key="1">
    <citation type="submission" date="2018-04" db="EMBL/GenBank/DDBJ databases">
        <authorList>
            <person name="Zhang X."/>
            <person name="Yuan J."/>
            <person name="Li F."/>
            <person name="Xiang J."/>
        </authorList>
    </citation>
    <scope>NUCLEOTIDE SEQUENCE [LARGE SCALE GENOMIC DNA]</scope>
    <source>
        <tissue evidence="3">Muscle</tissue>
    </source>
</reference>